<gene>
    <name evidence="2" type="ORF">METZ01_LOCUS109703</name>
</gene>
<keyword evidence="1" id="KW-0472">Membrane</keyword>
<accession>A0A381WWD2</accession>
<evidence type="ECO:0000313" key="2">
    <source>
        <dbReference type="EMBL" id="SVA56849.1"/>
    </source>
</evidence>
<organism evidence="2">
    <name type="scientific">marine metagenome</name>
    <dbReference type="NCBI Taxonomy" id="408172"/>
    <lineage>
        <taxon>unclassified sequences</taxon>
        <taxon>metagenomes</taxon>
        <taxon>ecological metagenomes</taxon>
    </lineage>
</organism>
<feature type="non-terminal residue" evidence="2">
    <location>
        <position position="396"/>
    </location>
</feature>
<reference evidence="2" key="1">
    <citation type="submission" date="2018-05" db="EMBL/GenBank/DDBJ databases">
        <authorList>
            <person name="Lanie J.A."/>
            <person name="Ng W.-L."/>
            <person name="Kazmierczak K.M."/>
            <person name="Andrzejewski T.M."/>
            <person name="Davidsen T.M."/>
            <person name="Wayne K.J."/>
            <person name="Tettelin H."/>
            <person name="Glass J.I."/>
            <person name="Rusch D."/>
            <person name="Podicherti R."/>
            <person name="Tsui H.-C.T."/>
            <person name="Winkler M.E."/>
        </authorList>
    </citation>
    <scope>NUCLEOTIDE SEQUENCE</scope>
</reference>
<sequence>MSILEKSSNLICKMPRTIILVFTVSLLQLSLYAQDSTTIAVKSDTLLEEIKDKYSILGKVAYGNGVIVGDAEVTLLDTNEKLILTTRTSRKFLKRFGGGKFRFDEVLPGEYIINVDLGTRIGISKRIRLKEKNLNLGTIYNIVEFPKYEIADYVDSTRMYRRRIPTEPIEPDSINVRHIIVELDGKANTVIVDSILRDSVFYTYSGELTRDSIPIENTYMIYNDYGILIHQSRSMKDRITEVQKRDGYIVFLSGDTLDFDNIFFERTLQSPEVATFHYDDTTGIPRYHSFFDIYKVNTGPSYVERSVERGFKTGYIFYGSIIGLQILQTKSFSPILKPYLPSFSINKQSGKGYFPMITSFSIITLGWIGYDWYMDRRSNYFTPKDEQTLFPKRMFV</sequence>
<proteinExistence type="predicted"/>
<dbReference type="SUPFAM" id="SSF49478">
    <property type="entry name" value="Cna protein B-type domain"/>
    <property type="match status" value="1"/>
</dbReference>
<keyword evidence="1" id="KW-1133">Transmembrane helix</keyword>
<evidence type="ECO:0000256" key="1">
    <source>
        <dbReference type="SAM" id="Phobius"/>
    </source>
</evidence>
<evidence type="ECO:0008006" key="3">
    <source>
        <dbReference type="Google" id="ProtNLM"/>
    </source>
</evidence>
<feature type="transmembrane region" description="Helical" evidence="1">
    <location>
        <begin position="352"/>
        <end position="370"/>
    </location>
</feature>
<dbReference type="AlphaFoldDB" id="A0A381WWD2"/>
<name>A0A381WWD2_9ZZZZ</name>
<dbReference type="EMBL" id="UINC01013110">
    <property type="protein sequence ID" value="SVA56849.1"/>
    <property type="molecule type" value="Genomic_DNA"/>
</dbReference>
<keyword evidence="1" id="KW-0812">Transmembrane</keyword>
<protein>
    <recommendedName>
        <fullName evidence="3">Carboxypeptidase regulatory-like domain-containing protein</fullName>
    </recommendedName>
</protein>